<name>A0A9Q0MY13_9DIPT</name>
<keyword evidence="2" id="KW-1185">Reference proteome</keyword>
<dbReference type="AlphaFoldDB" id="A0A9Q0MY13"/>
<dbReference type="Proteomes" id="UP001151699">
    <property type="component" value="Chromosome X"/>
</dbReference>
<proteinExistence type="predicted"/>
<sequence>MSSHSHNSDARSKEVMEGMQKMREKAIETTDPPRRIIRSIIAKMSITSAAEMPSYESIAKNIRRTRNRANVIPKAPEELATKEAKSTHAFSKAEPKLQPNRVMMDFEQAAMKAIEEIFPAVEVDGCLFHFCQCLYRKIQDCELQKSYNEDPIFALKIRCFAALAFVPEADVVKSFDALKKSLALKMASMTSRMQGK</sequence>
<evidence type="ECO:0000313" key="1">
    <source>
        <dbReference type="EMBL" id="KAJ6639983.1"/>
    </source>
</evidence>
<evidence type="ECO:0008006" key="3">
    <source>
        <dbReference type="Google" id="ProtNLM"/>
    </source>
</evidence>
<gene>
    <name evidence="1" type="ORF">Bhyg_12731</name>
</gene>
<comment type="caution">
    <text evidence="1">The sequence shown here is derived from an EMBL/GenBank/DDBJ whole genome shotgun (WGS) entry which is preliminary data.</text>
</comment>
<organism evidence="1 2">
    <name type="scientific">Pseudolycoriella hygida</name>
    <dbReference type="NCBI Taxonomy" id="35572"/>
    <lineage>
        <taxon>Eukaryota</taxon>
        <taxon>Metazoa</taxon>
        <taxon>Ecdysozoa</taxon>
        <taxon>Arthropoda</taxon>
        <taxon>Hexapoda</taxon>
        <taxon>Insecta</taxon>
        <taxon>Pterygota</taxon>
        <taxon>Neoptera</taxon>
        <taxon>Endopterygota</taxon>
        <taxon>Diptera</taxon>
        <taxon>Nematocera</taxon>
        <taxon>Sciaroidea</taxon>
        <taxon>Sciaridae</taxon>
        <taxon>Pseudolycoriella</taxon>
    </lineage>
</organism>
<dbReference type="OrthoDB" id="8195004at2759"/>
<reference evidence="1" key="1">
    <citation type="submission" date="2022-07" db="EMBL/GenBank/DDBJ databases">
        <authorList>
            <person name="Trinca V."/>
            <person name="Uliana J.V.C."/>
            <person name="Torres T.T."/>
            <person name="Ward R.J."/>
            <person name="Monesi N."/>
        </authorList>
    </citation>
    <scope>NUCLEOTIDE SEQUENCE</scope>
    <source>
        <strain evidence="1">HSMRA1968</strain>
        <tissue evidence="1">Whole embryos</tissue>
    </source>
</reference>
<evidence type="ECO:0000313" key="2">
    <source>
        <dbReference type="Proteomes" id="UP001151699"/>
    </source>
</evidence>
<dbReference type="EMBL" id="WJQU01000003">
    <property type="protein sequence ID" value="KAJ6639983.1"/>
    <property type="molecule type" value="Genomic_DNA"/>
</dbReference>
<accession>A0A9Q0MY13</accession>
<protein>
    <recommendedName>
        <fullName evidence="3">MULE transposase domain-containing protein</fullName>
    </recommendedName>
</protein>